<keyword evidence="1" id="KW-0472">Membrane</keyword>
<evidence type="ECO:0000313" key="2">
    <source>
        <dbReference type="EMBL" id="ABK44079.1"/>
    </source>
</evidence>
<protein>
    <recommendedName>
        <fullName evidence="4">MotA/TolQ/ExbB proton channel domain-containing protein</fullName>
    </recommendedName>
</protein>
<name>A0L7Y6_MAGMM</name>
<dbReference type="AlphaFoldDB" id="A0L7Y6"/>
<sequence precursor="true">MKAFKLLSALVLGGMIVLLFWVGTSTGARMAMDGLATGHDGETVLGGLQVLLSVFMPLLGVWMSLSIAKNMVDRCKRKGGKGGLDCLLHED</sequence>
<keyword evidence="1" id="KW-0812">Transmembrane</keyword>
<evidence type="ECO:0008006" key="4">
    <source>
        <dbReference type="Google" id="ProtNLM"/>
    </source>
</evidence>
<keyword evidence="3" id="KW-1185">Reference proteome</keyword>
<dbReference type="Proteomes" id="UP000002586">
    <property type="component" value="Chromosome"/>
</dbReference>
<organism evidence="2 3">
    <name type="scientific">Magnetococcus marinus (strain ATCC BAA-1437 / JCM 17883 / MC-1)</name>
    <dbReference type="NCBI Taxonomy" id="156889"/>
    <lineage>
        <taxon>Bacteria</taxon>
        <taxon>Pseudomonadati</taxon>
        <taxon>Pseudomonadota</taxon>
        <taxon>Magnetococcia</taxon>
        <taxon>Magnetococcales</taxon>
        <taxon>Magnetococcaceae</taxon>
        <taxon>Magnetococcus</taxon>
    </lineage>
</organism>
<feature type="transmembrane region" description="Helical" evidence="1">
    <location>
        <begin position="48"/>
        <end position="68"/>
    </location>
</feature>
<dbReference type="RefSeq" id="WP_011713228.1">
    <property type="nucleotide sequence ID" value="NC_008576.1"/>
</dbReference>
<dbReference type="HOGENOM" id="CLU_2423430_0_0_5"/>
<evidence type="ECO:0000313" key="3">
    <source>
        <dbReference type="Proteomes" id="UP000002586"/>
    </source>
</evidence>
<keyword evidence="1" id="KW-1133">Transmembrane helix</keyword>
<gene>
    <name evidence="2" type="ordered locus">Mmc1_1570</name>
</gene>
<evidence type="ECO:0000256" key="1">
    <source>
        <dbReference type="SAM" id="Phobius"/>
    </source>
</evidence>
<reference evidence="3" key="1">
    <citation type="journal article" date="2009" name="Appl. Environ. Microbiol.">
        <title>Complete genome sequence of the chemolithoautotrophic marine magnetotactic coccus strain MC-1.</title>
        <authorList>
            <person name="Schubbe S."/>
            <person name="Williams T.J."/>
            <person name="Xie G."/>
            <person name="Kiss H.E."/>
            <person name="Brettin T.S."/>
            <person name="Martinez D."/>
            <person name="Ross C.A."/>
            <person name="Schuler D."/>
            <person name="Cox B.L."/>
            <person name="Nealson K.H."/>
            <person name="Bazylinski D.A."/>
        </authorList>
    </citation>
    <scope>NUCLEOTIDE SEQUENCE [LARGE SCALE GENOMIC DNA]</scope>
    <source>
        <strain evidence="3">ATCC BAA-1437 / JCM 17883 / MC-1</strain>
    </source>
</reference>
<reference evidence="2 3" key="2">
    <citation type="journal article" date="2012" name="Int. J. Syst. Evol. Microbiol.">
        <title>Magnetococcus marinus gen. nov., sp. nov., a marine, magnetotactic bacterium that represents a novel lineage (Magnetococcaceae fam. nov.; Magnetococcales ord. nov.) at the base of the Alphaproteobacteria.</title>
        <authorList>
            <person name="Bazylinski D.A."/>
            <person name="Williams T.J."/>
            <person name="Lefevre C.T."/>
            <person name="Berg R.J."/>
            <person name="Zhang C.L."/>
            <person name="Bowser S.S."/>
            <person name="Dean A.J."/>
            <person name="Beveridge T.J."/>
        </authorList>
    </citation>
    <scope>NUCLEOTIDE SEQUENCE [LARGE SCALE GENOMIC DNA]</scope>
    <source>
        <strain evidence="3">ATCC BAA-1437 / JCM 17883 / MC-1</strain>
    </source>
</reference>
<proteinExistence type="predicted"/>
<dbReference type="KEGG" id="mgm:Mmc1_1570"/>
<dbReference type="STRING" id="156889.Mmc1_1570"/>
<dbReference type="EMBL" id="CP000471">
    <property type="protein sequence ID" value="ABK44079.1"/>
    <property type="molecule type" value="Genomic_DNA"/>
</dbReference>
<accession>A0L7Y6</accession>